<keyword evidence="3" id="KW-0812">Transmembrane</keyword>
<dbReference type="GO" id="GO:0005524">
    <property type="term" value="F:ATP binding"/>
    <property type="evidence" value="ECO:0007669"/>
    <property type="project" value="UniProtKB-KW"/>
</dbReference>
<dbReference type="Gene3D" id="3.40.1110.10">
    <property type="entry name" value="Calcium-transporting ATPase, cytoplasmic domain N"/>
    <property type="match status" value="1"/>
</dbReference>
<proteinExistence type="predicted"/>
<dbReference type="Gene3D" id="1.20.1110.10">
    <property type="entry name" value="Calcium-transporting ATPase, transmembrane domain"/>
    <property type="match status" value="1"/>
</dbReference>
<name>X1UXI8_9ZZZZ</name>
<dbReference type="PRINTS" id="PR00119">
    <property type="entry name" value="CATATPASE"/>
</dbReference>
<dbReference type="PANTHER" id="PTHR43294:SF21">
    <property type="entry name" value="CATION TRANSPORTING ATPASE"/>
    <property type="match status" value="1"/>
</dbReference>
<dbReference type="PRINTS" id="PR00120">
    <property type="entry name" value="HATPASE"/>
</dbReference>
<feature type="non-terminal residue" evidence="9">
    <location>
        <position position="288"/>
    </location>
</feature>
<dbReference type="GO" id="GO:0016887">
    <property type="term" value="F:ATP hydrolysis activity"/>
    <property type="evidence" value="ECO:0007669"/>
    <property type="project" value="InterPro"/>
</dbReference>
<dbReference type="EMBL" id="BARW01015634">
    <property type="protein sequence ID" value="GAI97069.1"/>
    <property type="molecule type" value="Genomic_DNA"/>
</dbReference>
<dbReference type="InterPro" id="IPR023299">
    <property type="entry name" value="ATPase_P-typ_cyto_dom_N"/>
</dbReference>
<protein>
    <recommendedName>
        <fullName evidence="10">Cation-transporting P-type ATPase C-terminal domain-containing protein</fullName>
    </recommendedName>
</protein>
<keyword evidence="5" id="KW-0067">ATP-binding</keyword>
<evidence type="ECO:0000256" key="8">
    <source>
        <dbReference type="ARBA" id="ARBA00023136"/>
    </source>
</evidence>
<dbReference type="GO" id="GO:1902600">
    <property type="term" value="P:proton transmembrane transport"/>
    <property type="evidence" value="ECO:0007669"/>
    <property type="project" value="TreeGrafter"/>
</dbReference>
<dbReference type="InterPro" id="IPR036412">
    <property type="entry name" value="HAD-like_sf"/>
</dbReference>
<dbReference type="SUPFAM" id="SSF56784">
    <property type="entry name" value="HAD-like"/>
    <property type="match status" value="1"/>
</dbReference>
<dbReference type="GO" id="GO:0005886">
    <property type="term" value="C:plasma membrane"/>
    <property type="evidence" value="ECO:0007669"/>
    <property type="project" value="UniProtKB-SubCell"/>
</dbReference>
<dbReference type="InterPro" id="IPR050510">
    <property type="entry name" value="Cation_transp_ATPase_P-type"/>
</dbReference>
<keyword evidence="4" id="KW-0547">Nucleotide-binding</keyword>
<dbReference type="Gene3D" id="3.40.50.1000">
    <property type="entry name" value="HAD superfamily/HAD-like"/>
    <property type="match status" value="1"/>
</dbReference>
<evidence type="ECO:0000256" key="5">
    <source>
        <dbReference type="ARBA" id="ARBA00022840"/>
    </source>
</evidence>
<organism evidence="9">
    <name type="scientific">marine sediment metagenome</name>
    <dbReference type="NCBI Taxonomy" id="412755"/>
    <lineage>
        <taxon>unclassified sequences</taxon>
        <taxon>metagenomes</taxon>
        <taxon>ecological metagenomes</taxon>
    </lineage>
</organism>
<keyword evidence="6" id="KW-1278">Translocase</keyword>
<accession>X1UXI8</accession>
<dbReference type="AlphaFoldDB" id="X1UXI8"/>
<feature type="non-terminal residue" evidence="9">
    <location>
        <position position="1"/>
    </location>
</feature>
<evidence type="ECO:0000256" key="2">
    <source>
        <dbReference type="ARBA" id="ARBA00022475"/>
    </source>
</evidence>
<dbReference type="GO" id="GO:0019829">
    <property type="term" value="F:ATPase-coupled monoatomic cation transmembrane transporter activity"/>
    <property type="evidence" value="ECO:0007669"/>
    <property type="project" value="TreeGrafter"/>
</dbReference>
<reference evidence="9" key="1">
    <citation type="journal article" date="2014" name="Front. Microbiol.">
        <title>High frequency of phylogenetically diverse reductive dehalogenase-homologous genes in deep subseafloor sedimentary metagenomes.</title>
        <authorList>
            <person name="Kawai M."/>
            <person name="Futagami T."/>
            <person name="Toyoda A."/>
            <person name="Takaki Y."/>
            <person name="Nishi S."/>
            <person name="Hori S."/>
            <person name="Arai W."/>
            <person name="Tsubouchi T."/>
            <person name="Morono Y."/>
            <person name="Uchiyama I."/>
            <person name="Ito T."/>
            <person name="Fujiyama A."/>
            <person name="Inagaki F."/>
            <person name="Takami H."/>
        </authorList>
    </citation>
    <scope>NUCLEOTIDE SEQUENCE</scope>
    <source>
        <strain evidence="9">Expedition CK06-06</strain>
    </source>
</reference>
<dbReference type="NCBIfam" id="TIGR01494">
    <property type="entry name" value="ATPase_P-type"/>
    <property type="match status" value="2"/>
</dbReference>
<dbReference type="Pfam" id="PF13246">
    <property type="entry name" value="Cation_ATPase"/>
    <property type="match status" value="1"/>
</dbReference>
<evidence type="ECO:0000313" key="9">
    <source>
        <dbReference type="EMBL" id="GAI97069.1"/>
    </source>
</evidence>
<gene>
    <name evidence="9" type="ORF">S12H4_27391</name>
</gene>
<comment type="caution">
    <text evidence="9">The sequence shown here is derived from an EMBL/GenBank/DDBJ whole genome shotgun (WGS) entry which is preliminary data.</text>
</comment>
<comment type="subcellular location">
    <subcellularLocation>
        <location evidence="1">Cell membrane</location>
        <topology evidence="1">Multi-pass membrane protein</topology>
    </subcellularLocation>
</comment>
<evidence type="ECO:0008006" key="10">
    <source>
        <dbReference type="Google" id="ProtNLM"/>
    </source>
</evidence>
<evidence type="ECO:0000256" key="3">
    <source>
        <dbReference type="ARBA" id="ARBA00022692"/>
    </source>
</evidence>
<keyword evidence="8" id="KW-0472">Membrane</keyword>
<evidence type="ECO:0000256" key="6">
    <source>
        <dbReference type="ARBA" id="ARBA00022967"/>
    </source>
</evidence>
<evidence type="ECO:0000256" key="4">
    <source>
        <dbReference type="ARBA" id="ARBA00022741"/>
    </source>
</evidence>
<keyword evidence="2" id="KW-1003">Cell membrane</keyword>
<evidence type="ECO:0000256" key="7">
    <source>
        <dbReference type="ARBA" id="ARBA00022989"/>
    </source>
</evidence>
<dbReference type="Pfam" id="PF08282">
    <property type="entry name" value="Hydrolase_3"/>
    <property type="match status" value="1"/>
</dbReference>
<dbReference type="InterPro" id="IPR023214">
    <property type="entry name" value="HAD_sf"/>
</dbReference>
<dbReference type="PANTHER" id="PTHR43294">
    <property type="entry name" value="SODIUM/POTASSIUM-TRANSPORTING ATPASE SUBUNIT ALPHA"/>
    <property type="match status" value="1"/>
</dbReference>
<keyword evidence="7" id="KW-1133">Transmembrane helix</keyword>
<dbReference type="FunFam" id="3.40.50.1000:FF:000028">
    <property type="entry name" value="Calcium-transporting P-type ATPase, putative"/>
    <property type="match status" value="1"/>
</dbReference>
<dbReference type="InterPro" id="IPR001757">
    <property type="entry name" value="P_typ_ATPase"/>
</dbReference>
<sequence>YPRVDEIPFSSERKLMTTIHSTPQGRQTAYVKGAPEIIIKKCTHIIEDSTVKKLTADKKNEILKINEELAAQAFRVLGMAYKDLPDKLRDFTEKTVERDLVLVGLEAMIDPPREEAVKAIAMCKQAGIRNVMITGDHKLTAIAIAKELGMMDETRNIALTGAELERLSDEEYDKIVADVVVYARVSPMHKLKIVEALQKKGEIVAMTGDGVNDAPALKRADIGVAMGITGTDVSKEAADMILADDNYATLVHAVEGGRSIYDNIRKYIRFLLSCNFDELFVIGAWTIA</sequence>
<evidence type="ECO:0000256" key="1">
    <source>
        <dbReference type="ARBA" id="ARBA00004651"/>
    </source>
</evidence>